<evidence type="ECO:0000313" key="8">
    <source>
        <dbReference type="Proteomes" id="UP000606600"/>
    </source>
</evidence>
<dbReference type="RefSeq" id="WP_191192099.1">
    <property type="nucleotide sequence ID" value="NZ_JACWMY010000021.1"/>
</dbReference>
<dbReference type="CDD" id="cd02966">
    <property type="entry name" value="TlpA_like_family"/>
    <property type="match status" value="1"/>
</dbReference>
<organism evidence="7 8">
    <name type="scientific">Mucilaginibacter pankratovii</name>
    <dbReference type="NCBI Taxonomy" id="2772110"/>
    <lineage>
        <taxon>Bacteria</taxon>
        <taxon>Pseudomonadati</taxon>
        <taxon>Bacteroidota</taxon>
        <taxon>Sphingobacteriia</taxon>
        <taxon>Sphingobacteriales</taxon>
        <taxon>Sphingobacteriaceae</taxon>
        <taxon>Mucilaginibacter</taxon>
    </lineage>
</organism>
<evidence type="ECO:0000313" key="7">
    <source>
        <dbReference type="EMBL" id="MBD1367465.1"/>
    </source>
</evidence>
<evidence type="ECO:0000256" key="3">
    <source>
        <dbReference type="ARBA" id="ARBA00023157"/>
    </source>
</evidence>
<dbReference type="Proteomes" id="UP000606600">
    <property type="component" value="Unassembled WGS sequence"/>
</dbReference>
<evidence type="ECO:0000256" key="5">
    <source>
        <dbReference type="SAM" id="SignalP"/>
    </source>
</evidence>
<proteinExistence type="predicted"/>
<protein>
    <submittedName>
        <fullName evidence="7">TlpA family protein disulfide reductase</fullName>
    </submittedName>
</protein>
<reference evidence="7 8" key="1">
    <citation type="submission" date="2020-09" db="EMBL/GenBank/DDBJ databases">
        <title>Novel species of Mucilaginibacter isolated from a glacier on the Tibetan Plateau.</title>
        <authorList>
            <person name="Liu Q."/>
            <person name="Xin Y.-H."/>
        </authorList>
    </citation>
    <scope>NUCLEOTIDE SEQUENCE [LARGE SCALE GENOMIC DNA]</scope>
    <source>
        <strain evidence="7 8">ZT4R22</strain>
    </source>
</reference>
<dbReference type="PROSITE" id="PS51352">
    <property type="entry name" value="THIOREDOXIN_2"/>
    <property type="match status" value="1"/>
</dbReference>
<dbReference type="PANTHER" id="PTHR42852">
    <property type="entry name" value="THIOL:DISULFIDE INTERCHANGE PROTEIN DSBE"/>
    <property type="match status" value="1"/>
</dbReference>
<dbReference type="PANTHER" id="PTHR42852:SF6">
    <property type="entry name" value="THIOL:DISULFIDE INTERCHANGE PROTEIN DSBE"/>
    <property type="match status" value="1"/>
</dbReference>
<feature type="chain" id="PRO_5047288113" evidence="5">
    <location>
        <begin position="20"/>
        <end position="485"/>
    </location>
</feature>
<dbReference type="EMBL" id="JACWMY010000021">
    <property type="protein sequence ID" value="MBD1367465.1"/>
    <property type="molecule type" value="Genomic_DNA"/>
</dbReference>
<evidence type="ECO:0000259" key="6">
    <source>
        <dbReference type="PROSITE" id="PS51352"/>
    </source>
</evidence>
<gene>
    <name evidence="7" type="ORF">IDJ77_26880</name>
</gene>
<dbReference type="SUPFAM" id="SSF52833">
    <property type="entry name" value="Thioredoxin-like"/>
    <property type="match status" value="1"/>
</dbReference>
<dbReference type="InterPro" id="IPR050553">
    <property type="entry name" value="Thioredoxin_ResA/DsbE_sf"/>
</dbReference>
<feature type="domain" description="Thioredoxin" evidence="6">
    <location>
        <begin position="324"/>
        <end position="483"/>
    </location>
</feature>
<sequence>MKKLILLLMAAFVVAIAFGKPQEMGTVIITGKVINVSPATPKVVKFNFCNPLIPGGKSVQLNHRDEFVVSEHMLYTQNMTVHYLNNFINLYVQPGDSIHLTIDAALLDKPNFAWLRISGDHAVFSTQLNSCVDYLYKLPVHHNNPALEPAAMLVAVQQDYQRYVRKIDQYAVEHQLSKAVVNWAKRDVKYLIANDIGDYGNTGKYRLPAERIARIQFYTESFFDIYDPANFQSMMFPYHLSNYIYYKIRTDSTIDQAAKQGRIAEAEQRAVRIILKEPAGECRDYMLYNHLAGTVSQFPGILDSLANAGQWFTKAVYYDALKSLSEKITKPSFPPTKINGVNYLDQNKVIDLPPTDIFTHFRSKYPGKVVYVDIYATWCGPCLEEMKSTPALYRAMQGKDIVFVNLCLQSTEIKWQALVKEKHLEGENYFFSDDATKLFMGTYRLSGYPSFILINKQGQIITTNAPRPSDRASITKAITQLLQEK</sequence>
<dbReference type="Pfam" id="PF08534">
    <property type="entry name" value="Redoxin"/>
    <property type="match status" value="1"/>
</dbReference>
<dbReference type="InterPro" id="IPR036249">
    <property type="entry name" value="Thioredoxin-like_sf"/>
</dbReference>
<comment type="caution">
    <text evidence="7">The sequence shown here is derived from an EMBL/GenBank/DDBJ whole genome shotgun (WGS) entry which is preliminary data.</text>
</comment>
<accession>A0ABR7WYU5</accession>
<comment type="subcellular location">
    <subcellularLocation>
        <location evidence="1">Cell envelope</location>
    </subcellularLocation>
</comment>
<keyword evidence="8" id="KW-1185">Reference proteome</keyword>
<keyword evidence="4" id="KW-0676">Redox-active center</keyword>
<keyword evidence="5" id="KW-0732">Signal</keyword>
<evidence type="ECO:0000256" key="2">
    <source>
        <dbReference type="ARBA" id="ARBA00022748"/>
    </source>
</evidence>
<dbReference type="InterPro" id="IPR013766">
    <property type="entry name" value="Thioredoxin_domain"/>
</dbReference>
<evidence type="ECO:0000256" key="1">
    <source>
        <dbReference type="ARBA" id="ARBA00004196"/>
    </source>
</evidence>
<dbReference type="InterPro" id="IPR013740">
    <property type="entry name" value="Redoxin"/>
</dbReference>
<keyword evidence="2" id="KW-0201">Cytochrome c-type biogenesis</keyword>
<name>A0ABR7WYU5_9SPHI</name>
<dbReference type="Gene3D" id="3.40.30.10">
    <property type="entry name" value="Glutaredoxin"/>
    <property type="match status" value="1"/>
</dbReference>
<evidence type="ECO:0000256" key="4">
    <source>
        <dbReference type="ARBA" id="ARBA00023284"/>
    </source>
</evidence>
<keyword evidence="3" id="KW-1015">Disulfide bond</keyword>
<feature type="signal peptide" evidence="5">
    <location>
        <begin position="1"/>
        <end position="19"/>
    </location>
</feature>